<dbReference type="RefSeq" id="WP_267676598.1">
    <property type="nucleotide sequence ID" value="NZ_CP113088.1"/>
</dbReference>
<evidence type="ECO:0000313" key="4">
    <source>
        <dbReference type="EMBL" id="WAC02000.1"/>
    </source>
</evidence>
<feature type="signal peptide" evidence="2">
    <location>
        <begin position="1"/>
        <end position="22"/>
    </location>
</feature>
<evidence type="ECO:0000256" key="1">
    <source>
        <dbReference type="PROSITE-ProRule" id="PRU00278"/>
    </source>
</evidence>
<accession>A0A9E8SGR7</accession>
<evidence type="ECO:0000259" key="3">
    <source>
        <dbReference type="PROSITE" id="PS50198"/>
    </source>
</evidence>
<dbReference type="InterPro" id="IPR050245">
    <property type="entry name" value="PrsA_foldase"/>
</dbReference>
<dbReference type="EMBL" id="CP113088">
    <property type="protein sequence ID" value="WAC02000.1"/>
    <property type="molecule type" value="Genomic_DNA"/>
</dbReference>
<organism evidence="4 5">
    <name type="scientific">Lacinutrix neustonica</name>
    <dbReference type="NCBI Taxonomy" id="2980107"/>
    <lineage>
        <taxon>Bacteria</taxon>
        <taxon>Pseudomonadati</taxon>
        <taxon>Bacteroidota</taxon>
        <taxon>Flavobacteriia</taxon>
        <taxon>Flavobacteriales</taxon>
        <taxon>Flavobacteriaceae</taxon>
        <taxon>Lacinutrix</taxon>
    </lineage>
</organism>
<dbReference type="KEGG" id="lnu:N7U66_19570"/>
<dbReference type="SUPFAM" id="SSF54534">
    <property type="entry name" value="FKBP-like"/>
    <property type="match status" value="2"/>
</dbReference>
<dbReference type="PROSITE" id="PS50198">
    <property type="entry name" value="PPIC_PPIASE_2"/>
    <property type="match status" value="2"/>
</dbReference>
<dbReference type="Proteomes" id="UP001164705">
    <property type="component" value="Chromosome"/>
</dbReference>
<dbReference type="PANTHER" id="PTHR47245:SF2">
    <property type="entry name" value="PEPTIDYL-PROLYL CIS-TRANS ISOMERASE HP_0175-RELATED"/>
    <property type="match status" value="1"/>
</dbReference>
<dbReference type="EC" id="5.2.1.8" evidence="4"/>
<feature type="domain" description="PpiC" evidence="3">
    <location>
        <begin position="122"/>
        <end position="221"/>
    </location>
</feature>
<dbReference type="AlphaFoldDB" id="A0A9E8SGR7"/>
<keyword evidence="1 4" id="KW-0413">Isomerase</keyword>
<evidence type="ECO:0000256" key="2">
    <source>
        <dbReference type="SAM" id="SignalP"/>
    </source>
</evidence>
<keyword evidence="1" id="KW-0697">Rotamase</keyword>
<protein>
    <submittedName>
        <fullName evidence="4">Peptidylprolyl isomerase</fullName>
        <ecNumber evidence="4">5.2.1.8</ecNumber>
    </submittedName>
</protein>
<evidence type="ECO:0000313" key="5">
    <source>
        <dbReference type="Proteomes" id="UP001164705"/>
    </source>
</evidence>
<keyword evidence="5" id="KW-1185">Reference proteome</keyword>
<dbReference type="Pfam" id="PF00639">
    <property type="entry name" value="Rotamase"/>
    <property type="match status" value="2"/>
</dbReference>
<dbReference type="InterPro" id="IPR046357">
    <property type="entry name" value="PPIase_dom_sf"/>
</dbReference>
<reference evidence="4" key="1">
    <citation type="submission" date="2022-11" db="EMBL/GenBank/DDBJ databases">
        <title>Lacinutrix neustonica HL-RS19T sp. nov., isolated from the surface microlayer sample of brackish Lake Shihwa.</title>
        <authorList>
            <person name="Choi J.Y."/>
            <person name="Hwang C.Y."/>
        </authorList>
    </citation>
    <scope>NUCLEOTIDE SEQUENCE</scope>
    <source>
        <strain evidence="4">HL-RS19</strain>
    </source>
</reference>
<dbReference type="Gene3D" id="3.10.50.40">
    <property type="match status" value="2"/>
</dbReference>
<dbReference type="PANTHER" id="PTHR47245">
    <property type="entry name" value="PEPTIDYLPROLYL ISOMERASE"/>
    <property type="match status" value="1"/>
</dbReference>
<name>A0A9E8SGR7_9FLAO</name>
<dbReference type="InterPro" id="IPR000297">
    <property type="entry name" value="PPIase_PpiC"/>
</dbReference>
<proteinExistence type="predicted"/>
<feature type="domain" description="PpiC" evidence="3">
    <location>
        <begin position="226"/>
        <end position="326"/>
    </location>
</feature>
<sequence>MNLQLKGFLFTLFFGLFFITQAQEDQVLFTVENVPVYANEFLRVYNKNLDLVKDDSQKEMDAYLKLFINYKLKLTEARRMKLDQKQSYIRELESYKKQLSKNYLTDSKVTDTLIREAYERLKLEVNADHILVRVDENAMAKDTLAAYNEILKLRKRVLEEGYEAVQQDVHNGKTLFAENLGYFTAFKMVYPFENAAYNTEIGEVSMPFRTRFGYHVVKVIDKRASRGEVSVAHIMLKDNPSSDANDEIKINEIYQRLKQGEAFDALAKQFSQDKSSSAKGGMLKPFSGGELSSLEFEEMAFGLNAIGAISKPFKTNFGWHIIKLIDKKPMPTYKDMRAELESKIKRDSRSKIINDSRVNDLKARYSIVENSEGLNYFKTIVTLDYLNRRWNLPSGFEAKKPLVKIQDKQLYYEDFGNYLMKSQRNNNSANTVDAIVENEYKAFLDNELLRYQEDNLIIENKAFSQIVEEYRDGLLIFDLMESEIWNAAKKDSLALEDFFHAHETNYFFKERVKAIVASSAKKGALKKVIKLFDENKSIEEIKNVINTNNIIHVSFTTGEMEASHQALPDAVAFKPGMSKIYKHNDAYVVVKVEEVLPKTQKTFKEAKGKVISDYQEYKEAHWLKELASKYAVKVNQEVLESVKRRLN</sequence>
<dbReference type="GO" id="GO:0003755">
    <property type="term" value="F:peptidyl-prolyl cis-trans isomerase activity"/>
    <property type="evidence" value="ECO:0007669"/>
    <property type="project" value="UniProtKB-KW"/>
</dbReference>
<gene>
    <name evidence="4" type="ORF">N7U66_19570</name>
</gene>
<keyword evidence="2" id="KW-0732">Signal</keyword>
<feature type="chain" id="PRO_5038430433" evidence="2">
    <location>
        <begin position="23"/>
        <end position="647"/>
    </location>
</feature>